<sequence>MATLKQKAQKLWSRLLTDYRSDLDTMSLDDLYNDLKVYKSEVQKKSESNSQNMAFISSAKHSSGNEEVNTTSVSTASTNVSTASANIGAASIS</sequence>
<proteinExistence type="predicted"/>
<feature type="compositionally biased region" description="Polar residues" evidence="1">
    <location>
        <begin position="48"/>
        <end position="67"/>
    </location>
</feature>
<accession>A0A699Q6J1</accession>
<organism evidence="2">
    <name type="scientific">Tanacetum cinerariifolium</name>
    <name type="common">Dalmatian daisy</name>
    <name type="synonym">Chrysanthemum cinerariifolium</name>
    <dbReference type="NCBI Taxonomy" id="118510"/>
    <lineage>
        <taxon>Eukaryota</taxon>
        <taxon>Viridiplantae</taxon>
        <taxon>Streptophyta</taxon>
        <taxon>Embryophyta</taxon>
        <taxon>Tracheophyta</taxon>
        <taxon>Spermatophyta</taxon>
        <taxon>Magnoliopsida</taxon>
        <taxon>eudicotyledons</taxon>
        <taxon>Gunneridae</taxon>
        <taxon>Pentapetalae</taxon>
        <taxon>asterids</taxon>
        <taxon>campanulids</taxon>
        <taxon>Asterales</taxon>
        <taxon>Asteraceae</taxon>
        <taxon>Asteroideae</taxon>
        <taxon>Anthemideae</taxon>
        <taxon>Anthemidinae</taxon>
        <taxon>Tanacetum</taxon>
    </lineage>
</organism>
<comment type="caution">
    <text evidence="2">The sequence shown here is derived from an EMBL/GenBank/DDBJ whole genome shotgun (WGS) entry which is preliminary data.</text>
</comment>
<feature type="compositionally biased region" description="Low complexity" evidence="1">
    <location>
        <begin position="68"/>
        <end position="77"/>
    </location>
</feature>
<protein>
    <submittedName>
        <fullName evidence="2">Uncharacterized protein</fullName>
    </submittedName>
</protein>
<name>A0A699Q6J1_TANCI</name>
<feature type="region of interest" description="Disordered" evidence="1">
    <location>
        <begin position="43"/>
        <end position="77"/>
    </location>
</feature>
<dbReference type="AlphaFoldDB" id="A0A699Q6J1"/>
<evidence type="ECO:0000256" key="1">
    <source>
        <dbReference type="SAM" id="MobiDB-lite"/>
    </source>
</evidence>
<evidence type="ECO:0000313" key="2">
    <source>
        <dbReference type="EMBL" id="GFC60490.1"/>
    </source>
</evidence>
<reference evidence="2" key="1">
    <citation type="journal article" date="2019" name="Sci. Rep.">
        <title>Draft genome of Tanacetum cinerariifolium, the natural source of mosquito coil.</title>
        <authorList>
            <person name="Yamashiro T."/>
            <person name="Shiraishi A."/>
            <person name="Satake H."/>
            <person name="Nakayama K."/>
        </authorList>
    </citation>
    <scope>NUCLEOTIDE SEQUENCE</scope>
</reference>
<dbReference type="EMBL" id="BKCJ010985648">
    <property type="protein sequence ID" value="GFC60490.1"/>
    <property type="molecule type" value="Genomic_DNA"/>
</dbReference>
<gene>
    <name evidence="2" type="ORF">Tci_832460</name>
</gene>